<reference evidence="7" key="1">
    <citation type="submission" date="2023-07" db="EMBL/GenBank/DDBJ databases">
        <title>draft genome sequence of fig (Ficus carica).</title>
        <authorList>
            <person name="Takahashi T."/>
            <person name="Nishimura K."/>
        </authorList>
    </citation>
    <scope>NUCLEOTIDE SEQUENCE</scope>
</reference>
<evidence type="ECO:0000256" key="1">
    <source>
        <dbReference type="ARBA" id="ARBA00004141"/>
    </source>
</evidence>
<proteinExistence type="predicted"/>
<feature type="transmembrane region" description="Helical" evidence="5">
    <location>
        <begin position="131"/>
        <end position="154"/>
    </location>
</feature>
<keyword evidence="2 5" id="KW-0812">Transmembrane</keyword>
<dbReference type="Proteomes" id="UP001187192">
    <property type="component" value="Unassembled WGS sequence"/>
</dbReference>
<protein>
    <recommendedName>
        <fullName evidence="6">ABC transmembrane type-1 domain-containing protein</fullName>
    </recommendedName>
</protein>
<organism evidence="7 8">
    <name type="scientific">Ficus carica</name>
    <name type="common">Common fig</name>
    <dbReference type="NCBI Taxonomy" id="3494"/>
    <lineage>
        <taxon>Eukaryota</taxon>
        <taxon>Viridiplantae</taxon>
        <taxon>Streptophyta</taxon>
        <taxon>Embryophyta</taxon>
        <taxon>Tracheophyta</taxon>
        <taxon>Spermatophyta</taxon>
        <taxon>Magnoliopsida</taxon>
        <taxon>eudicotyledons</taxon>
        <taxon>Gunneridae</taxon>
        <taxon>Pentapetalae</taxon>
        <taxon>rosids</taxon>
        <taxon>fabids</taxon>
        <taxon>Rosales</taxon>
        <taxon>Moraceae</taxon>
        <taxon>Ficeae</taxon>
        <taxon>Ficus</taxon>
    </lineage>
</organism>
<feature type="domain" description="ABC transmembrane type-1" evidence="6">
    <location>
        <begin position="253"/>
        <end position="350"/>
    </location>
</feature>
<evidence type="ECO:0000256" key="4">
    <source>
        <dbReference type="ARBA" id="ARBA00023136"/>
    </source>
</evidence>
<keyword evidence="3 5" id="KW-1133">Transmembrane helix</keyword>
<evidence type="ECO:0000256" key="3">
    <source>
        <dbReference type="ARBA" id="ARBA00022989"/>
    </source>
</evidence>
<feature type="transmembrane region" description="Helical" evidence="5">
    <location>
        <begin position="348"/>
        <end position="367"/>
    </location>
</feature>
<evidence type="ECO:0000256" key="2">
    <source>
        <dbReference type="ARBA" id="ARBA00022692"/>
    </source>
</evidence>
<dbReference type="GO" id="GO:0005524">
    <property type="term" value="F:ATP binding"/>
    <property type="evidence" value="ECO:0007669"/>
    <property type="project" value="InterPro"/>
</dbReference>
<dbReference type="InterPro" id="IPR039421">
    <property type="entry name" value="Type_1_exporter"/>
</dbReference>
<dbReference type="GO" id="GO:0016020">
    <property type="term" value="C:membrane"/>
    <property type="evidence" value="ECO:0007669"/>
    <property type="project" value="UniProtKB-SubCell"/>
</dbReference>
<comment type="subcellular location">
    <subcellularLocation>
        <location evidence="1">Membrane</location>
        <topology evidence="1">Multi-pass membrane protein</topology>
    </subcellularLocation>
</comment>
<dbReference type="PANTHER" id="PTHR43394:SF19">
    <property type="entry name" value="ABC TRANSPORTER B FAMILY"/>
    <property type="match status" value="1"/>
</dbReference>
<dbReference type="GO" id="GO:0015421">
    <property type="term" value="F:ABC-type oligopeptide transporter activity"/>
    <property type="evidence" value="ECO:0007669"/>
    <property type="project" value="TreeGrafter"/>
</dbReference>
<dbReference type="PROSITE" id="PS50929">
    <property type="entry name" value="ABC_TM1F"/>
    <property type="match status" value="1"/>
</dbReference>
<dbReference type="SUPFAM" id="SSF90123">
    <property type="entry name" value="ABC transporter transmembrane region"/>
    <property type="match status" value="1"/>
</dbReference>
<dbReference type="Pfam" id="PF00664">
    <property type="entry name" value="ABC_membrane"/>
    <property type="match status" value="1"/>
</dbReference>
<dbReference type="AlphaFoldDB" id="A0AA88D124"/>
<evidence type="ECO:0000256" key="5">
    <source>
        <dbReference type="SAM" id="Phobius"/>
    </source>
</evidence>
<dbReference type="InterPro" id="IPR011527">
    <property type="entry name" value="ABC1_TM_dom"/>
</dbReference>
<accession>A0AA88D124</accession>
<gene>
    <name evidence="7" type="ORF">TIFTF001_011782</name>
</gene>
<evidence type="ECO:0000259" key="6">
    <source>
        <dbReference type="PROSITE" id="PS50929"/>
    </source>
</evidence>
<name>A0AA88D124_FICCA</name>
<dbReference type="PANTHER" id="PTHR43394">
    <property type="entry name" value="ATP-DEPENDENT PERMEASE MDL1, MITOCHONDRIAL"/>
    <property type="match status" value="1"/>
</dbReference>
<comment type="caution">
    <text evidence="7">The sequence shown here is derived from an EMBL/GenBank/DDBJ whole genome shotgun (WGS) entry which is preliminary data.</text>
</comment>
<evidence type="ECO:0000313" key="7">
    <source>
        <dbReference type="EMBL" id="GMN42578.1"/>
    </source>
</evidence>
<evidence type="ECO:0000313" key="8">
    <source>
        <dbReference type="Proteomes" id="UP001187192"/>
    </source>
</evidence>
<sequence length="382" mass="42699">MAICYSLPRSLSTTSLHFLPNQYSHSPGKPSLLSRRNIHQWRLQIIASKRRHFRIRNLAFCAPKHEKNEDPTHGSLSHVVGKSTGFFRSVVPGGSWWSLPEHDEAQFASAKPVTVWFAVRRMWELVGDEKWIVFVAFGALIFAAISEISMPGILTACIFSAQRGDATMFYRNSRLLALLCLVSGISSGLRSGCFAVANVILDEHDWMAFKLLLQLENKNFYHHLKNNISRFICCLFIGKLDLKQWGGSFAILQDIYFFDRESVGDLTSRLGVDCQRLSDVIGNDINLIFRNILQGTGALVNLLMLSWPLALSAVVICSTLSTIFLFYGRYQKKVAKLTQDFTAGANEVAQVTLSLVVAVLLGGMSILSGHVSAEQLTKYVLY</sequence>
<keyword evidence="8" id="KW-1185">Reference proteome</keyword>
<feature type="transmembrane region" description="Helical" evidence="5">
    <location>
        <begin position="175"/>
        <end position="201"/>
    </location>
</feature>
<keyword evidence="4 5" id="KW-0472">Membrane</keyword>
<dbReference type="Gene3D" id="1.20.1560.10">
    <property type="entry name" value="ABC transporter type 1, transmembrane domain"/>
    <property type="match status" value="1"/>
</dbReference>
<dbReference type="InterPro" id="IPR036640">
    <property type="entry name" value="ABC1_TM_sf"/>
</dbReference>
<feature type="transmembrane region" description="Helical" evidence="5">
    <location>
        <begin position="305"/>
        <end position="327"/>
    </location>
</feature>
<dbReference type="EMBL" id="BTGU01000014">
    <property type="protein sequence ID" value="GMN42578.1"/>
    <property type="molecule type" value="Genomic_DNA"/>
</dbReference>